<evidence type="ECO:0000313" key="4">
    <source>
        <dbReference type="Proteomes" id="UP000322822"/>
    </source>
</evidence>
<keyword evidence="2" id="KW-0732">Signal</keyword>
<gene>
    <name evidence="3" type="ORF">FOB72_26975</name>
</gene>
<dbReference type="OrthoDB" id="5786382at2"/>
<evidence type="ECO:0000313" key="3">
    <source>
        <dbReference type="EMBL" id="QET05636.1"/>
    </source>
</evidence>
<reference evidence="3 4" key="1">
    <citation type="submission" date="2019-09" db="EMBL/GenBank/DDBJ databases">
        <title>FDA dAtabase for Regulatory Grade micrObial Sequences (FDA-ARGOS): Supporting development and validation of Infectious Disease Dx tests.</title>
        <authorList>
            <person name="Sciortino C."/>
            <person name="Tallon L."/>
            <person name="Sadzewicz L."/>
            <person name="Vavikolanu K."/>
            <person name="Mehta A."/>
            <person name="Aluvathingal J."/>
            <person name="Nadendla S."/>
            <person name="Nandy P."/>
            <person name="Geyer C."/>
            <person name="Yan Y."/>
            <person name="Sichtig H."/>
        </authorList>
    </citation>
    <scope>NUCLEOTIDE SEQUENCE [LARGE SCALE GENOMIC DNA]</scope>
    <source>
        <strain evidence="3 4">FDAARGOS_664</strain>
    </source>
</reference>
<proteinExistence type="predicted"/>
<dbReference type="RefSeq" id="WP_150375990.1">
    <property type="nucleotide sequence ID" value="NZ_CP044067.1"/>
</dbReference>
<sequence>MRAHRFAVITVTALLAWPALHATAGPPDEVASASVSTSATESVNRPNPFAASARAVSSEKLEGVRGGAETVVNDMKLHGTVADNAAINVRSGSNAIADGSFANSAGLPTVIQNTGSNVLIQNATILNVQFK</sequence>
<accession>A0A5P2HC85</accession>
<feature type="signal peptide" evidence="2">
    <location>
        <begin position="1"/>
        <end position="24"/>
    </location>
</feature>
<name>A0A5P2HC85_9BURK</name>
<evidence type="ECO:0000256" key="2">
    <source>
        <dbReference type="SAM" id="SignalP"/>
    </source>
</evidence>
<evidence type="ECO:0000256" key="1">
    <source>
        <dbReference type="SAM" id="MobiDB-lite"/>
    </source>
</evidence>
<feature type="region of interest" description="Disordered" evidence="1">
    <location>
        <begin position="26"/>
        <end position="45"/>
    </location>
</feature>
<organism evidence="3 4">
    <name type="scientific">Cupriavidus pauculus</name>
    <dbReference type="NCBI Taxonomy" id="82633"/>
    <lineage>
        <taxon>Bacteria</taxon>
        <taxon>Pseudomonadati</taxon>
        <taxon>Pseudomonadota</taxon>
        <taxon>Betaproteobacteria</taxon>
        <taxon>Burkholderiales</taxon>
        <taxon>Burkholderiaceae</taxon>
        <taxon>Cupriavidus</taxon>
    </lineage>
</organism>
<dbReference type="AlphaFoldDB" id="A0A5P2HC85"/>
<feature type="chain" id="PRO_5024903526" evidence="2">
    <location>
        <begin position="25"/>
        <end position="131"/>
    </location>
</feature>
<dbReference type="EMBL" id="CP044067">
    <property type="protein sequence ID" value="QET05636.1"/>
    <property type="molecule type" value="Genomic_DNA"/>
</dbReference>
<feature type="compositionally biased region" description="Low complexity" evidence="1">
    <location>
        <begin position="29"/>
        <end position="43"/>
    </location>
</feature>
<dbReference type="Proteomes" id="UP000322822">
    <property type="component" value="Chromosome 2"/>
</dbReference>
<protein>
    <submittedName>
        <fullName evidence="3">Uncharacterized protein</fullName>
    </submittedName>
</protein>